<dbReference type="EMBL" id="PYDT01000010">
    <property type="protein sequence ID" value="THU47233.1"/>
    <property type="molecule type" value="Genomic_DNA"/>
</dbReference>
<comment type="subcellular location">
    <subcellularLocation>
        <location evidence="1">Membrane</location>
        <topology evidence="1">Single-pass type II membrane protein</topology>
    </subcellularLocation>
</comment>
<dbReference type="AlphaFoldDB" id="A0A4S8IG74"/>
<evidence type="ECO:0000256" key="5">
    <source>
        <dbReference type="ARBA" id="ARBA00023180"/>
    </source>
</evidence>
<dbReference type="InterPro" id="IPR003406">
    <property type="entry name" value="Glyco_trans_14"/>
</dbReference>
<dbReference type="PANTHER" id="PTHR31042">
    <property type="entry name" value="CORE-2/I-BRANCHING BETA-1,6-N-ACETYLGLUCOSAMINYLTRANSFERASE FAMILY PROTEIN-RELATED"/>
    <property type="match status" value="1"/>
</dbReference>
<accession>A0A4S8IG74</accession>
<keyword evidence="2" id="KW-0328">Glycosyltransferase</keyword>
<keyword evidence="5" id="KW-0325">Glycoprotein</keyword>
<organism evidence="6 7">
    <name type="scientific">Musa balbisiana</name>
    <name type="common">Banana</name>
    <dbReference type="NCBI Taxonomy" id="52838"/>
    <lineage>
        <taxon>Eukaryota</taxon>
        <taxon>Viridiplantae</taxon>
        <taxon>Streptophyta</taxon>
        <taxon>Embryophyta</taxon>
        <taxon>Tracheophyta</taxon>
        <taxon>Spermatophyta</taxon>
        <taxon>Magnoliopsida</taxon>
        <taxon>Liliopsida</taxon>
        <taxon>Zingiberales</taxon>
        <taxon>Musaceae</taxon>
        <taxon>Musa</taxon>
    </lineage>
</organism>
<evidence type="ECO:0000256" key="3">
    <source>
        <dbReference type="ARBA" id="ARBA00022679"/>
    </source>
</evidence>
<evidence type="ECO:0000256" key="4">
    <source>
        <dbReference type="ARBA" id="ARBA00023136"/>
    </source>
</evidence>
<keyword evidence="7" id="KW-1185">Reference proteome</keyword>
<evidence type="ECO:0000256" key="2">
    <source>
        <dbReference type="ARBA" id="ARBA00022676"/>
    </source>
</evidence>
<sequence length="157" mass="18038">MKETICRQTKSCEFKALARRRRSTTGLPILFEHVLRVSKLSKYQSRGHRRLRSCSWRKNRISRALLDLHPQFASQGNYALNSMFYKRQIPSIVSDSKSFSTIDATRRLLENALLDLSNERFVLLSPTCILLFNFVCSTAGGEESGMLHQLKQSKKAI</sequence>
<reference evidence="6 7" key="1">
    <citation type="journal article" date="2019" name="Nat. Plants">
        <title>Genome sequencing of Musa balbisiana reveals subgenome evolution and function divergence in polyploid bananas.</title>
        <authorList>
            <person name="Yao X."/>
        </authorList>
    </citation>
    <scope>NUCLEOTIDE SEQUENCE [LARGE SCALE GENOMIC DNA]</scope>
    <source>
        <strain evidence="7">cv. DH-PKW</strain>
        <tissue evidence="6">Leaves</tissue>
    </source>
</reference>
<dbReference type="GO" id="GO:0016020">
    <property type="term" value="C:membrane"/>
    <property type="evidence" value="ECO:0007669"/>
    <property type="project" value="UniProtKB-SubCell"/>
</dbReference>
<evidence type="ECO:0000256" key="1">
    <source>
        <dbReference type="ARBA" id="ARBA00004606"/>
    </source>
</evidence>
<gene>
    <name evidence="6" type="ORF">C4D60_Mb09t13350</name>
</gene>
<name>A0A4S8IG74_MUSBA</name>
<dbReference type="Pfam" id="PF02485">
    <property type="entry name" value="Branch"/>
    <property type="match status" value="1"/>
</dbReference>
<evidence type="ECO:0000313" key="7">
    <source>
        <dbReference type="Proteomes" id="UP000317650"/>
    </source>
</evidence>
<dbReference type="InterPro" id="IPR044174">
    <property type="entry name" value="BC10-like"/>
</dbReference>
<comment type="caution">
    <text evidence="6">The sequence shown here is derived from an EMBL/GenBank/DDBJ whole genome shotgun (WGS) entry which is preliminary data.</text>
</comment>
<dbReference type="GO" id="GO:0016757">
    <property type="term" value="F:glycosyltransferase activity"/>
    <property type="evidence" value="ECO:0007669"/>
    <property type="project" value="UniProtKB-KW"/>
</dbReference>
<keyword evidence="4" id="KW-0472">Membrane</keyword>
<proteinExistence type="predicted"/>
<keyword evidence="3" id="KW-0808">Transferase</keyword>
<evidence type="ECO:0000313" key="6">
    <source>
        <dbReference type="EMBL" id="THU47233.1"/>
    </source>
</evidence>
<protein>
    <submittedName>
        <fullName evidence="6">Uncharacterized protein</fullName>
    </submittedName>
</protein>
<dbReference type="Proteomes" id="UP000317650">
    <property type="component" value="Chromosome 9"/>
</dbReference>
<dbReference type="PANTHER" id="PTHR31042:SF122">
    <property type="entry name" value="CORE-2_I-BRANCHING ENZYME"/>
    <property type="match status" value="1"/>
</dbReference>